<evidence type="ECO:0000313" key="1">
    <source>
        <dbReference type="EMBL" id="KAI3773192.1"/>
    </source>
</evidence>
<dbReference type="Proteomes" id="UP001055879">
    <property type="component" value="Linkage Group LG01"/>
</dbReference>
<sequence>MQNTQTSPFRRSSQVFLGIRFVLLGFDSIKKAEVLRKLVNGGGVDASQYGPNCTHVIVDKLAYDDPICVAARRDGKILVSGLWVDHSFDVGVPVDTTSVMYKPVRDLNGIPGAKSLVICLTGYQREDREDIMTMVELMGAQFSKPLIANRVTHLICYKFEGEKYLLAKKMKRIKLINHRWLEDCLKAWEIISEADYIKSGYELEMEAEAKDSEEEAEGTATRHQEGKMASPQHSLMLKQEVTRSQSNTNASKRLGNAADMVSVTMKSTPDQFHDAYEIKSNNPLVLGFSNTENVIGVTCEPSKVFEGTVSGSAARNNTDAASEAANKSPLDEAGKVISASYSRKVPRITSPAIDITSNISSAKRLGKLSLSEAFNTSSSSVEKVNDGNETALAGLRTPCSGPALCLEEEQNGSSTGKRKMGISCGSSKLQRMSHNEDTPNRESPHVESSFQEMKKHPPAEMSNQVSPAADIPYLNDRAAVSPAVNPPSNITGRKSSSSKGKSVMCDVPTYKTSASEFAQGDDLDAVQRPLKESNEPSSVMKFNNRDVDMVRLECAMPGAQKLENVMQGLEESSSEAGRADLEKSSTINERSAGSNTKPVKRKSVGKKSSAPNKNLGTTKTVNQKGSIYLKNNKPKNNATMSTVDVHGLADDENLLKCQMFEEVLPAAKSGPEMGMNDDLQIENMSGHKSSYMDDETEPPDDKEEAGKEKHEDGEPQKTVDIMIDENTEGDLHDVDQNNDKDADITERENLLSVRDKVLVEKSDDTKNPVNDKTSKGKKLLLTKKAKKRAALSVKEVIDKKAAKKRELASDNNNEKPEVREEATPIRTGKTKRKVNDLENSMEEVRADGVRNDPEHTSDEKHGNRSEHVNSPSNMDDVQAGKSADMENVGNKKAAKKNKHPPSKTKKDAALSVKEVTDTKPVNKKGKPTASRTVKTCDMEAQKENRVIPVDQSTCISNRQVLKSATELPEKINPKSDQANTDPMTGNLSKAEPRWFILSGHKLQRREFQQIIRRLKGRVCRVSHQWSYQATHFIVPDPMRRTEKFFAAAASGRWILKTDYLSASNEAGRFLAEEPYEWHRNGLSEDGQINLEAPRKWRLLKEKTGHGAFYGMRIIIYGECIAPPLDTLKRAVKAGDGTILATSPPYTRFLNSGIDFAIVSPGMPHVDIWVQEFLRHEIPCISADYLVEYVCKPGFPLDRHVQYDTNAWAERSYNNLKNRLTEEANEARTPDSNDVACEVCGLRDRGEEMLICGNESGSSGCGCGTHIDCCDPPLEDVPEEDWFCSKCCRKTTSTEKSNKRKGK</sequence>
<evidence type="ECO:0000313" key="2">
    <source>
        <dbReference type="Proteomes" id="UP001055879"/>
    </source>
</evidence>
<proteinExistence type="predicted"/>
<organism evidence="1 2">
    <name type="scientific">Arctium lappa</name>
    <name type="common">Greater burdock</name>
    <name type="synonym">Lappa major</name>
    <dbReference type="NCBI Taxonomy" id="4217"/>
    <lineage>
        <taxon>Eukaryota</taxon>
        <taxon>Viridiplantae</taxon>
        <taxon>Streptophyta</taxon>
        <taxon>Embryophyta</taxon>
        <taxon>Tracheophyta</taxon>
        <taxon>Spermatophyta</taxon>
        <taxon>Magnoliopsida</taxon>
        <taxon>eudicotyledons</taxon>
        <taxon>Gunneridae</taxon>
        <taxon>Pentapetalae</taxon>
        <taxon>asterids</taxon>
        <taxon>campanulids</taxon>
        <taxon>Asterales</taxon>
        <taxon>Asteraceae</taxon>
        <taxon>Carduoideae</taxon>
        <taxon>Cardueae</taxon>
        <taxon>Arctiinae</taxon>
        <taxon>Arctium</taxon>
    </lineage>
</organism>
<keyword evidence="2" id="KW-1185">Reference proteome</keyword>
<gene>
    <name evidence="1" type="ORF">L6452_04396</name>
</gene>
<reference evidence="1 2" key="2">
    <citation type="journal article" date="2022" name="Mol. Ecol. Resour.">
        <title>The genomes of chicory, endive, great burdock and yacon provide insights into Asteraceae paleo-polyploidization history and plant inulin production.</title>
        <authorList>
            <person name="Fan W."/>
            <person name="Wang S."/>
            <person name="Wang H."/>
            <person name="Wang A."/>
            <person name="Jiang F."/>
            <person name="Liu H."/>
            <person name="Zhao H."/>
            <person name="Xu D."/>
            <person name="Zhang Y."/>
        </authorList>
    </citation>
    <scope>NUCLEOTIDE SEQUENCE [LARGE SCALE GENOMIC DNA]</scope>
    <source>
        <strain evidence="2">cv. Niubang</strain>
    </source>
</reference>
<name>A0ACB9FPT9_ARCLA</name>
<protein>
    <submittedName>
        <fullName evidence="1">Uncharacterized protein</fullName>
    </submittedName>
</protein>
<reference evidence="2" key="1">
    <citation type="journal article" date="2022" name="Mol. Ecol. Resour.">
        <title>The genomes of chicory, endive, great burdock and yacon provide insights into Asteraceae palaeo-polyploidization history and plant inulin production.</title>
        <authorList>
            <person name="Fan W."/>
            <person name="Wang S."/>
            <person name="Wang H."/>
            <person name="Wang A."/>
            <person name="Jiang F."/>
            <person name="Liu H."/>
            <person name="Zhao H."/>
            <person name="Xu D."/>
            <person name="Zhang Y."/>
        </authorList>
    </citation>
    <scope>NUCLEOTIDE SEQUENCE [LARGE SCALE GENOMIC DNA]</scope>
    <source>
        <strain evidence="2">cv. Niubang</strain>
    </source>
</reference>
<dbReference type="EMBL" id="CM042047">
    <property type="protein sequence ID" value="KAI3773192.1"/>
    <property type="molecule type" value="Genomic_DNA"/>
</dbReference>
<accession>A0ACB9FPT9</accession>
<comment type="caution">
    <text evidence="1">The sequence shown here is derived from an EMBL/GenBank/DDBJ whole genome shotgun (WGS) entry which is preliminary data.</text>
</comment>